<feature type="signal peptide" evidence="2">
    <location>
        <begin position="1"/>
        <end position="22"/>
    </location>
</feature>
<keyword evidence="6" id="KW-1185">Reference proteome</keyword>
<dbReference type="InterPro" id="IPR046357">
    <property type="entry name" value="PPIase_dom_sf"/>
</dbReference>
<gene>
    <name evidence="5" type="ORF">DWY69_05290</name>
    <name evidence="4" type="ORF">DXC51_22335</name>
</gene>
<keyword evidence="1" id="KW-0697">Rotamase</keyword>
<dbReference type="GO" id="GO:0003755">
    <property type="term" value="F:peptidyl-prolyl cis-trans isomerase activity"/>
    <property type="evidence" value="ECO:0007669"/>
    <property type="project" value="UniProtKB-KW"/>
</dbReference>
<organism evidence="5 7">
    <name type="scientific">Eisenbergiella massiliensis</name>
    <dbReference type="NCBI Taxonomy" id="1720294"/>
    <lineage>
        <taxon>Bacteria</taxon>
        <taxon>Bacillati</taxon>
        <taxon>Bacillota</taxon>
        <taxon>Clostridia</taxon>
        <taxon>Lachnospirales</taxon>
        <taxon>Lachnospiraceae</taxon>
        <taxon>Eisenbergiella</taxon>
    </lineage>
</organism>
<dbReference type="OrthoDB" id="14196at2"/>
<dbReference type="EMBL" id="QVLV01000021">
    <property type="protein sequence ID" value="RGE56790.1"/>
    <property type="molecule type" value="Genomic_DNA"/>
</dbReference>
<dbReference type="SUPFAM" id="SSF54534">
    <property type="entry name" value="FKBP-like"/>
    <property type="match status" value="1"/>
</dbReference>
<dbReference type="Proteomes" id="UP000260812">
    <property type="component" value="Unassembled WGS sequence"/>
</dbReference>
<evidence type="ECO:0000313" key="6">
    <source>
        <dbReference type="Proteomes" id="UP000260812"/>
    </source>
</evidence>
<reference evidence="5 7" key="1">
    <citation type="submission" date="2018-08" db="EMBL/GenBank/DDBJ databases">
        <title>A genome reference for cultivated species of the human gut microbiota.</title>
        <authorList>
            <person name="Zou Y."/>
            <person name="Xue W."/>
            <person name="Luo G."/>
        </authorList>
    </citation>
    <scope>NUCLEOTIDE SEQUENCE [LARGE SCALE GENOMIC DNA]</scope>
    <source>
        <strain evidence="5 7">AF26-4BH</strain>
        <strain evidence="4">TF05-5AC</strain>
    </source>
</reference>
<keyword evidence="2" id="KW-0732">Signal</keyword>
<dbReference type="PANTHER" id="PTHR47245">
    <property type="entry name" value="PEPTIDYLPROLYL ISOMERASE"/>
    <property type="match status" value="1"/>
</dbReference>
<feature type="domain" description="PpiC" evidence="3">
    <location>
        <begin position="173"/>
        <end position="277"/>
    </location>
</feature>
<dbReference type="PANTHER" id="PTHR47245:SF2">
    <property type="entry name" value="PEPTIDYL-PROLYL CIS-TRANS ISOMERASE HP_0175-RELATED"/>
    <property type="match status" value="1"/>
</dbReference>
<evidence type="ECO:0000313" key="5">
    <source>
        <dbReference type="EMBL" id="RGE73647.1"/>
    </source>
</evidence>
<keyword evidence="1 5" id="KW-0413">Isomerase</keyword>
<evidence type="ECO:0000256" key="2">
    <source>
        <dbReference type="SAM" id="SignalP"/>
    </source>
</evidence>
<protein>
    <submittedName>
        <fullName evidence="5">Peptidylprolyl isomerase</fullName>
    </submittedName>
</protein>
<dbReference type="Pfam" id="PF00639">
    <property type="entry name" value="Rotamase"/>
    <property type="match status" value="1"/>
</dbReference>
<comment type="caution">
    <text evidence="5">The sequence shown here is derived from an EMBL/GenBank/DDBJ whole genome shotgun (WGS) entry which is preliminary data.</text>
</comment>
<name>A0A3E3J2Q9_9FIRM</name>
<dbReference type="EMBL" id="QVLU01000003">
    <property type="protein sequence ID" value="RGE73647.1"/>
    <property type="molecule type" value="Genomic_DNA"/>
</dbReference>
<evidence type="ECO:0000256" key="1">
    <source>
        <dbReference type="PROSITE-ProRule" id="PRU00278"/>
    </source>
</evidence>
<dbReference type="AlphaFoldDB" id="A0A3E3J2Q9"/>
<accession>A0A3E3J2Q9</accession>
<dbReference type="InterPro" id="IPR050245">
    <property type="entry name" value="PrsA_foldase"/>
</dbReference>
<sequence length="347" mass="38983">MRLAGCLLASCLLLPLNACSSAEPVKIVLTTGFNKNEIFRLEDTSCTLPELMVYLTTEQNTYESVYGREIWETKSEGAGLEERLKDKVLAEISQIKAMTLLAARREIVLSPEEEELAVQAAGEYYESLNETERSAMGVTSQLIEGMYRDYALADKVYRQIISDINPEISDDEARNITVQHILIKTVTENADGTISAFSDAEKAKCYRRAQEVLAAASEGEAFEALIEKYSDDPQGTISFGKGEREMAFETAAFNLGTDEISGIVETAEGYEIIKCINTFNREETDRNKLKIVEKRKDEVFGQEYDSFVNSLAKNLNEPLWDSVNMIHDDAVTTSSFFEIYKKYFSQP</sequence>
<evidence type="ECO:0000259" key="3">
    <source>
        <dbReference type="PROSITE" id="PS50198"/>
    </source>
</evidence>
<dbReference type="PROSITE" id="PS50198">
    <property type="entry name" value="PPIC_PPIASE_2"/>
    <property type="match status" value="1"/>
</dbReference>
<feature type="chain" id="PRO_5038233569" evidence="2">
    <location>
        <begin position="23"/>
        <end position="347"/>
    </location>
</feature>
<dbReference type="Proteomes" id="UP000261166">
    <property type="component" value="Unassembled WGS sequence"/>
</dbReference>
<proteinExistence type="predicted"/>
<dbReference type="InterPro" id="IPR000297">
    <property type="entry name" value="PPIase_PpiC"/>
</dbReference>
<evidence type="ECO:0000313" key="4">
    <source>
        <dbReference type="EMBL" id="RGE56790.1"/>
    </source>
</evidence>
<dbReference type="Gene3D" id="3.10.50.40">
    <property type="match status" value="1"/>
</dbReference>
<evidence type="ECO:0000313" key="7">
    <source>
        <dbReference type="Proteomes" id="UP000261166"/>
    </source>
</evidence>